<dbReference type="SMART" id="SM00091">
    <property type="entry name" value="PAS"/>
    <property type="match status" value="2"/>
</dbReference>
<dbReference type="SMART" id="SM00267">
    <property type="entry name" value="GGDEF"/>
    <property type="match status" value="1"/>
</dbReference>
<reference evidence="7" key="1">
    <citation type="submission" date="2022-08" db="EMBL/GenBank/DDBJ databases">
        <authorList>
            <person name="Li F."/>
        </authorList>
    </citation>
    <scope>NUCLEOTIDE SEQUENCE</scope>
    <source>
        <strain evidence="7">MQZ15Z-1</strain>
    </source>
</reference>
<dbReference type="SUPFAM" id="SSF55785">
    <property type="entry name" value="PYP-like sensor domain (PAS domain)"/>
    <property type="match status" value="2"/>
</dbReference>
<dbReference type="Pfam" id="PF08447">
    <property type="entry name" value="PAS_3"/>
    <property type="match status" value="1"/>
</dbReference>
<dbReference type="SMART" id="SM00086">
    <property type="entry name" value="PAC"/>
    <property type="match status" value="1"/>
</dbReference>
<dbReference type="EMBL" id="JANTHZ010000001">
    <property type="protein sequence ID" value="MCS0494154.1"/>
    <property type="molecule type" value="Genomic_DNA"/>
</dbReference>
<dbReference type="GO" id="GO:1902201">
    <property type="term" value="P:negative regulation of bacterial-type flagellum-dependent cell motility"/>
    <property type="evidence" value="ECO:0007669"/>
    <property type="project" value="TreeGrafter"/>
</dbReference>
<dbReference type="InterPro" id="IPR001610">
    <property type="entry name" value="PAC"/>
</dbReference>
<dbReference type="InterPro" id="IPR035965">
    <property type="entry name" value="PAS-like_dom_sf"/>
</dbReference>
<keyword evidence="8" id="KW-1185">Reference proteome</keyword>
<dbReference type="InterPro" id="IPR043128">
    <property type="entry name" value="Rev_trsase/Diguanyl_cyclase"/>
</dbReference>
<feature type="domain" description="GGDEF" evidence="6">
    <location>
        <begin position="316"/>
        <end position="456"/>
    </location>
</feature>
<dbReference type="Gene3D" id="3.30.70.270">
    <property type="match status" value="1"/>
</dbReference>
<dbReference type="GO" id="GO:0005886">
    <property type="term" value="C:plasma membrane"/>
    <property type="evidence" value="ECO:0007669"/>
    <property type="project" value="TreeGrafter"/>
</dbReference>
<evidence type="ECO:0000313" key="7">
    <source>
        <dbReference type="EMBL" id="MCS0494154.1"/>
    </source>
</evidence>
<dbReference type="InterPro" id="IPR000160">
    <property type="entry name" value="GGDEF_dom"/>
</dbReference>
<dbReference type="Pfam" id="PF00990">
    <property type="entry name" value="GGDEF"/>
    <property type="match status" value="1"/>
</dbReference>
<dbReference type="AlphaFoldDB" id="A0A9X2T468"/>
<dbReference type="RefSeq" id="WP_258731099.1">
    <property type="nucleotide sequence ID" value="NZ_JANTHZ010000001.1"/>
</dbReference>
<evidence type="ECO:0000256" key="1">
    <source>
        <dbReference type="ARBA" id="ARBA00012528"/>
    </source>
</evidence>
<comment type="catalytic activity">
    <reaction evidence="2">
        <text>2 GTP = 3',3'-c-di-GMP + 2 diphosphate</text>
        <dbReference type="Rhea" id="RHEA:24898"/>
        <dbReference type="ChEBI" id="CHEBI:33019"/>
        <dbReference type="ChEBI" id="CHEBI:37565"/>
        <dbReference type="ChEBI" id="CHEBI:58805"/>
        <dbReference type="EC" id="2.7.7.65"/>
    </reaction>
</comment>
<organism evidence="7 8">
    <name type="scientific">Ancylobacter mangrovi</name>
    <dbReference type="NCBI Taxonomy" id="2972472"/>
    <lineage>
        <taxon>Bacteria</taxon>
        <taxon>Pseudomonadati</taxon>
        <taxon>Pseudomonadota</taxon>
        <taxon>Alphaproteobacteria</taxon>
        <taxon>Hyphomicrobiales</taxon>
        <taxon>Xanthobacteraceae</taxon>
        <taxon>Ancylobacter</taxon>
    </lineage>
</organism>
<dbReference type="PROSITE" id="PS50112">
    <property type="entry name" value="PAS"/>
    <property type="match status" value="1"/>
</dbReference>
<gene>
    <name evidence="7" type="ORF">NVS89_03520</name>
</gene>
<dbReference type="NCBIfam" id="TIGR00229">
    <property type="entry name" value="sensory_box"/>
    <property type="match status" value="1"/>
</dbReference>
<dbReference type="Pfam" id="PF08448">
    <property type="entry name" value="PAS_4"/>
    <property type="match status" value="1"/>
</dbReference>
<evidence type="ECO:0000313" key="8">
    <source>
        <dbReference type="Proteomes" id="UP001151088"/>
    </source>
</evidence>
<dbReference type="PROSITE" id="PS50113">
    <property type="entry name" value="PAC"/>
    <property type="match status" value="1"/>
</dbReference>
<dbReference type="InterPro" id="IPR050469">
    <property type="entry name" value="Diguanylate_Cyclase"/>
</dbReference>
<dbReference type="Gene3D" id="3.30.450.20">
    <property type="entry name" value="PAS domain"/>
    <property type="match status" value="2"/>
</dbReference>
<dbReference type="GO" id="GO:0043709">
    <property type="term" value="P:cell adhesion involved in single-species biofilm formation"/>
    <property type="evidence" value="ECO:0007669"/>
    <property type="project" value="TreeGrafter"/>
</dbReference>
<dbReference type="CDD" id="cd01949">
    <property type="entry name" value="GGDEF"/>
    <property type="match status" value="1"/>
</dbReference>
<protein>
    <recommendedName>
        <fullName evidence="1">diguanylate cyclase</fullName>
        <ecNumber evidence="1">2.7.7.65</ecNumber>
    </recommendedName>
</protein>
<dbReference type="InterPro" id="IPR013656">
    <property type="entry name" value="PAS_4"/>
</dbReference>
<dbReference type="FunFam" id="3.30.70.270:FF:000001">
    <property type="entry name" value="Diguanylate cyclase domain protein"/>
    <property type="match status" value="1"/>
</dbReference>
<evidence type="ECO:0000256" key="3">
    <source>
        <dbReference type="SAM" id="Coils"/>
    </source>
</evidence>
<dbReference type="Proteomes" id="UP001151088">
    <property type="component" value="Unassembled WGS sequence"/>
</dbReference>
<keyword evidence="7" id="KW-0808">Transferase</keyword>
<evidence type="ECO:0000256" key="2">
    <source>
        <dbReference type="ARBA" id="ARBA00034247"/>
    </source>
</evidence>
<dbReference type="InterPro" id="IPR029787">
    <property type="entry name" value="Nucleotide_cyclase"/>
</dbReference>
<dbReference type="EC" id="2.7.7.65" evidence="1"/>
<dbReference type="PANTHER" id="PTHR45138">
    <property type="entry name" value="REGULATORY COMPONENTS OF SENSORY TRANSDUCTION SYSTEM"/>
    <property type="match status" value="1"/>
</dbReference>
<feature type="coiled-coil region" evidence="3">
    <location>
        <begin position="254"/>
        <end position="288"/>
    </location>
</feature>
<dbReference type="PROSITE" id="PS50887">
    <property type="entry name" value="GGDEF"/>
    <property type="match status" value="1"/>
</dbReference>
<dbReference type="PANTHER" id="PTHR45138:SF9">
    <property type="entry name" value="DIGUANYLATE CYCLASE DGCM-RELATED"/>
    <property type="match status" value="1"/>
</dbReference>
<evidence type="ECO:0000259" key="5">
    <source>
        <dbReference type="PROSITE" id="PS50113"/>
    </source>
</evidence>
<name>A0A9X2T468_9HYPH</name>
<accession>A0A9X2T468</accession>
<evidence type="ECO:0000259" key="4">
    <source>
        <dbReference type="PROSITE" id="PS50112"/>
    </source>
</evidence>
<dbReference type="NCBIfam" id="TIGR00254">
    <property type="entry name" value="GGDEF"/>
    <property type="match status" value="1"/>
</dbReference>
<dbReference type="CDD" id="cd00130">
    <property type="entry name" value="PAS"/>
    <property type="match status" value="1"/>
</dbReference>
<dbReference type="InterPro" id="IPR000014">
    <property type="entry name" value="PAS"/>
</dbReference>
<dbReference type="InterPro" id="IPR013655">
    <property type="entry name" value="PAS_fold_3"/>
</dbReference>
<keyword evidence="3" id="KW-0175">Coiled coil</keyword>
<dbReference type="InterPro" id="IPR000700">
    <property type="entry name" value="PAS-assoc_C"/>
</dbReference>
<keyword evidence="7" id="KW-0548">Nucleotidyltransferase</keyword>
<feature type="domain" description="PAC" evidence="5">
    <location>
        <begin position="210"/>
        <end position="263"/>
    </location>
</feature>
<proteinExistence type="predicted"/>
<sequence>MEKTSLQVVSQDVTTLAATYLSSPVALCLVDRERRCLAANERFAATMNRPLAGLLNEDLGLLLPGADAFIATAFEKAREGEAFSDYELPVSACGRVFLASAEPFRTDGELAGLSIGLVDITERKRMAETLIEMEQRIAFAMESANQWIWELDIPANRVRRSPHWKSGLGYAQDEAVSDSEHVAWSVVHPDDRPQVLRRFRDLVEGRTDLFEAVYRVQHRNGNWIWIMGRGRIVERAPDGKPLRLLATSVDISRQKRIEQELGATVRQREDLERELVAANRRLTALSEMDSLTELPNRRKFDEVLSREIRRNGRHTPALALLMIDVDHFKSYNDLYGHPEGDECLRRVAETLRRCARRAGDVITRYGGEEFAAILADTNEADATLLAGRMLEAVRALRIAHAGSSPGIVTVSIGVAVYELSEPAPRPMPPATLIEAADRALYSAKQAGRNCIAASNIDASGALRTMAVTENGTAASARPLDADKDARR</sequence>
<dbReference type="GO" id="GO:0052621">
    <property type="term" value="F:diguanylate cyclase activity"/>
    <property type="evidence" value="ECO:0007669"/>
    <property type="project" value="UniProtKB-EC"/>
</dbReference>
<feature type="domain" description="PAS" evidence="4">
    <location>
        <begin position="133"/>
        <end position="206"/>
    </location>
</feature>
<comment type="caution">
    <text evidence="7">The sequence shown here is derived from an EMBL/GenBank/DDBJ whole genome shotgun (WGS) entry which is preliminary data.</text>
</comment>
<evidence type="ECO:0000259" key="6">
    <source>
        <dbReference type="PROSITE" id="PS50887"/>
    </source>
</evidence>
<dbReference type="SUPFAM" id="SSF55073">
    <property type="entry name" value="Nucleotide cyclase"/>
    <property type="match status" value="1"/>
</dbReference>